<keyword evidence="2" id="KW-1185">Reference proteome</keyword>
<evidence type="ECO:0000313" key="2">
    <source>
        <dbReference type="Proteomes" id="UP000219182"/>
    </source>
</evidence>
<sequence length="108" mass="12197">MEVKVYEDERGNSPFEEWFDKLPAAHAAKVTTAIVRLSVGSQSGLKPVGQGVSEWRIDWGPGIRIYLAFDRTKLIILLAGGTKSRQQADIAQAHDRWTAYKRRKKAKE</sequence>
<gene>
    <name evidence="1" type="ORF">CN311_27120</name>
</gene>
<dbReference type="InterPro" id="IPR009241">
    <property type="entry name" value="HigB-like"/>
</dbReference>
<dbReference type="PANTHER" id="PTHR41791:SF1">
    <property type="entry name" value="SSL7039 PROTEIN"/>
    <property type="match status" value="1"/>
</dbReference>
<accession>A0A2A6F8H3</accession>
<protein>
    <submittedName>
        <fullName evidence="1">Addiction module protein</fullName>
    </submittedName>
</protein>
<name>A0A2A6F8H3_9HYPH</name>
<dbReference type="Proteomes" id="UP000219182">
    <property type="component" value="Unassembled WGS sequence"/>
</dbReference>
<dbReference type="NCBIfam" id="TIGR02683">
    <property type="entry name" value="upstrm_HI1419"/>
    <property type="match status" value="1"/>
</dbReference>
<dbReference type="EMBL" id="NWQG01000216">
    <property type="protein sequence ID" value="PDQ17996.1"/>
    <property type="molecule type" value="Genomic_DNA"/>
</dbReference>
<comment type="caution">
    <text evidence="1">The sequence shown here is derived from an EMBL/GenBank/DDBJ whole genome shotgun (WGS) entry which is preliminary data.</text>
</comment>
<dbReference type="AlphaFoldDB" id="A0A2A6F8H3"/>
<evidence type="ECO:0000313" key="1">
    <source>
        <dbReference type="EMBL" id="PDQ17996.1"/>
    </source>
</evidence>
<dbReference type="PANTHER" id="PTHR41791">
    <property type="entry name" value="SSL7039 PROTEIN"/>
    <property type="match status" value="1"/>
</dbReference>
<dbReference type="PIRSF" id="PIRSF028744">
    <property type="entry name" value="Addict_mod_HI1419"/>
    <property type="match status" value="1"/>
</dbReference>
<dbReference type="InterPro" id="IPR014056">
    <property type="entry name" value="TypeIITA-like_toxin_pred"/>
</dbReference>
<proteinExistence type="predicted"/>
<reference evidence="1 2" key="1">
    <citation type="submission" date="2017-09" db="EMBL/GenBank/DDBJ databases">
        <title>Mesorhizobum sanjuanii sp. nov. isolated from nodules of Lotus tenuis in saline-alkaline lowlands of Flooding Pampa.</title>
        <authorList>
            <person name="Sannazzaro A.I."/>
            <person name="Torres Tejerizo G.A."/>
            <person name="Fontana F."/>
            <person name="Cumpa Velazquez L.M."/>
            <person name="Hansen L."/>
            <person name="Pistorio M."/>
            <person name="Estrella M.J."/>
        </authorList>
    </citation>
    <scope>NUCLEOTIDE SEQUENCE [LARGE SCALE GENOMIC DNA]</scope>
    <source>
        <strain evidence="1 2">BSA136</strain>
    </source>
</reference>
<dbReference type="Pfam" id="PF05973">
    <property type="entry name" value="Gp49"/>
    <property type="match status" value="1"/>
</dbReference>
<organism evidence="1 2">
    <name type="scientific">Mesorhizobium sanjuanii</name>
    <dbReference type="NCBI Taxonomy" id="2037900"/>
    <lineage>
        <taxon>Bacteria</taxon>
        <taxon>Pseudomonadati</taxon>
        <taxon>Pseudomonadota</taxon>
        <taxon>Alphaproteobacteria</taxon>
        <taxon>Hyphomicrobiales</taxon>
        <taxon>Phyllobacteriaceae</taxon>
        <taxon>Mesorhizobium</taxon>
    </lineage>
</organism>